<evidence type="ECO:0000313" key="3">
    <source>
        <dbReference type="EMBL" id="MFI7846555.1"/>
    </source>
</evidence>
<sequence>MNEEVNHIGIYTGIDELDVYYDNEDAEDDLLKSCDAAGTADVDVPAAEKVPGLCNLEEGFWKTREKYGYINLKYWAKVTGYKMDEILHLANGIYIWQDPVRYELSDEDRYSGWITREEMLTGNLVEKYHKTEKYHEQTGLYEENLKLLKANLPEEVLGDELYIGMGVTWLRDITLEGVGIYASFVSFLLETKDVPDVSYEDYTGKWKVLCDRKPAHILNEVIYGTSKMSAVKIIEHLLNLKPIKIKDPVMKPDGSGVSYVLNKTETFAAQKKAELIEAKWHEWVKGYMPEIIKAYMEHFGYSIPSYDGHWIDFPDSPKCRLKDYQKNAAAQIISCKNVLLADEVGSGKTYEYCAGVHKLIQMQLSKKALITVPNDTVKAVYDLYTDLFPNDKVLCCYPNGNFKSSHRKKTLEKIRNGDYEVIFMPHSSLDRLTLSKEYLRKKKRAELRNLQAYIEQVHVYEYRQQLRRVYTAMKHKTDKWEREYKDTYQTCFDDLGFDLLVVDEAHHYKNISINHFCGSEVIGLHTEGSKKADNMLDRVRYIEKTGGRVIFATGTPITNSMTDIYTWQYYLQPQELRESQTYYFHAWLATFTKAVCEFEVDVDAQHYRMRTRYSSFQNLPELMKMFASVAHFHKADHEDRQEGLPEFEAYKDIVVKKTEEQKKYIEELVKRTEDVRAGRVDPAEDNLLKITLDGKKIALDERLVRADRTTDQMAEQTLPDTKEEKTGKDAEHTNRVSACAENVRMMYQKHPGFTQAVFLDISTPKAGFNLYDKLKKTLVDKGIPAGEIRFIQEADTAAKRKKMEKDFNAGKIRILIGSTTKLGTGCNIQERLVAVHHLDVPWRPADVGRILRTFKIKKNVEVTDNGKIII</sequence>
<dbReference type="SUPFAM" id="SSF52540">
    <property type="entry name" value="P-loop containing nucleoside triphosphate hydrolases"/>
    <property type="match status" value="2"/>
</dbReference>
<organism evidence="3 4">
    <name type="scientific">Dorea amylophila</name>
    <dbReference type="NCBI Taxonomy" id="2981789"/>
    <lineage>
        <taxon>Bacteria</taxon>
        <taxon>Bacillati</taxon>
        <taxon>Bacillota</taxon>
        <taxon>Clostridia</taxon>
        <taxon>Lachnospirales</taxon>
        <taxon>Lachnospiraceae</taxon>
        <taxon>Dorea</taxon>
    </lineage>
</organism>
<keyword evidence="3" id="KW-0067">ATP-binding</keyword>
<accession>A0ABW8B1V9</accession>
<proteinExistence type="predicted"/>
<dbReference type="InterPro" id="IPR052933">
    <property type="entry name" value="DNA_Protect_Modify"/>
</dbReference>
<name>A0ABW8B1V9_9FIRM</name>
<evidence type="ECO:0000256" key="1">
    <source>
        <dbReference type="SAM" id="MobiDB-lite"/>
    </source>
</evidence>
<gene>
    <name evidence="3" type="ORF">ACIF0M_13715</name>
</gene>
<dbReference type="SMART" id="SM00487">
    <property type="entry name" value="DEXDc"/>
    <property type="match status" value="1"/>
</dbReference>
<dbReference type="GO" id="GO:0004386">
    <property type="term" value="F:helicase activity"/>
    <property type="evidence" value="ECO:0007669"/>
    <property type="project" value="UniProtKB-KW"/>
</dbReference>
<feature type="domain" description="Helicase ATP-binding" evidence="2">
    <location>
        <begin position="329"/>
        <end position="574"/>
    </location>
</feature>
<comment type="caution">
    <text evidence="3">The sequence shown here is derived from an EMBL/GenBank/DDBJ whole genome shotgun (WGS) entry which is preliminary data.</text>
</comment>
<evidence type="ECO:0000313" key="4">
    <source>
        <dbReference type="Proteomes" id="UP001614216"/>
    </source>
</evidence>
<reference evidence="3 4" key="1">
    <citation type="submission" date="2024-08" db="EMBL/GenBank/DDBJ databases">
        <authorList>
            <person name="Vancuren S.J."/>
            <person name="Allen-Vercoe E."/>
        </authorList>
    </citation>
    <scope>NUCLEOTIDE SEQUENCE [LARGE SCALE GENOMIC DNA]</scope>
    <source>
        <strain evidence="3 4">16-6-I_42_FAA</strain>
    </source>
</reference>
<feature type="region of interest" description="Disordered" evidence="1">
    <location>
        <begin position="708"/>
        <end position="733"/>
    </location>
</feature>
<dbReference type="RefSeq" id="WP_396570392.1">
    <property type="nucleotide sequence ID" value="NZ_JBITRD010000013.1"/>
</dbReference>
<dbReference type="EMBL" id="JBITRD010000013">
    <property type="protein sequence ID" value="MFI7846555.1"/>
    <property type="molecule type" value="Genomic_DNA"/>
</dbReference>
<dbReference type="PANTHER" id="PTHR41313:SF1">
    <property type="entry name" value="DNA METHYLASE ADENINE-SPECIFIC DOMAIN-CONTAINING PROTEIN"/>
    <property type="match status" value="1"/>
</dbReference>
<evidence type="ECO:0000259" key="2">
    <source>
        <dbReference type="PROSITE" id="PS51192"/>
    </source>
</evidence>
<dbReference type="PROSITE" id="PS51192">
    <property type="entry name" value="HELICASE_ATP_BIND_1"/>
    <property type="match status" value="1"/>
</dbReference>
<dbReference type="Proteomes" id="UP001614216">
    <property type="component" value="Unassembled WGS sequence"/>
</dbReference>
<dbReference type="PANTHER" id="PTHR41313">
    <property type="entry name" value="ADENINE-SPECIFIC METHYLTRANSFERASE"/>
    <property type="match status" value="1"/>
</dbReference>
<keyword evidence="3" id="KW-0378">Hydrolase</keyword>
<feature type="compositionally biased region" description="Basic and acidic residues" evidence="1">
    <location>
        <begin position="720"/>
        <end position="733"/>
    </location>
</feature>
<dbReference type="InterPro" id="IPR027417">
    <property type="entry name" value="P-loop_NTPase"/>
</dbReference>
<protein>
    <submittedName>
        <fullName evidence="3">DEAD/DEAH box helicase family protein</fullName>
    </submittedName>
</protein>
<dbReference type="InterPro" id="IPR006935">
    <property type="entry name" value="Helicase/UvrB_N"/>
</dbReference>
<dbReference type="Pfam" id="PF04851">
    <property type="entry name" value="ResIII"/>
    <property type="match status" value="1"/>
</dbReference>
<keyword evidence="3" id="KW-0547">Nucleotide-binding</keyword>
<dbReference type="InterPro" id="IPR014001">
    <property type="entry name" value="Helicase_ATP-bd"/>
</dbReference>
<dbReference type="Gene3D" id="3.40.50.300">
    <property type="entry name" value="P-loop containing nucleotide triphosphate hydrolases"/>
    <property type="match status" value="2"/>
</dbReference>
<keyword evidence="3" id="KW-0347">Helicase</keyword>
<keyword evidence="4" id="KW-1185">Reference proteome</keyword>